<comment type="caution">
    <text evidence="1">The sequence shown here is derived from an EMBL/GenBank/DDBJ whole genome shotgun (WGS) entry which is preliminary data.</text>
</comment>
<proteinExistence type="predicted"/>
<keyword evidence="2" id="KW-1185">Reference proteome</keyword>
<dbReference type="AlphaFoldDB" id="A0AAN7Q4Z7"/>
<name>A0AAN7Q4Z7_9COLE</name>
<sequence length="202" mass="22730">MSSSPNKTLGDAEARFSSVILPESPASVSRQKNLTGLPRVARDIVADLYNNIQRWNENHIIGANLAKAIAQMKSNNIDDCSDDLDKLATDLYNVVQKLSGIAGAFEFLSNQMKSLVKLHKKQSPLFISLQNDQLVELVEAIAEAYKAEFKVKKFVLENIAHSRNKNEIMFYAVCWTHQQNINSEINLKLEMLLTETGHRKIT</sequence>
<dbReference type="EMBL" id="JARPUR010000001">
    <property type="protein sequence ID" value="KAK4885949.1"/>
    <property type="molecule type" value="Genomic_DNA"/>
</dbReference>
<reference evidence="2" key="1">
    <citation type="submission" date="2023-01" db="EMBL/GenBank/DDBJ databases">
        <title>Key to firefly adult light organ development and bioluminescence: homeobox transcription factors regulate luciferase expression and transportation to peroxisome.</title>
        <authorList>
            <person name="Fu X."/>
        </authorList>
    </citation>
    <scope>NUCLEOTIDE SEQUENCE [LARGE SCALE GENOMIC DNA]</scope>
</reference>
<dbReference type="Proteomes" id="UP001353858">
    <property type="component" value="Unassembled WGS sequence"/>
</dbReference>
<gene>
    <name evidence="1" type="ORF">RN001_002220</name>
</gene>
<evidence type="ECO:0000313" key="1">
    <source>
        <dbReference type="EMBL" id="KAK4885949.1"/>
    </source>
</evidence>
<evidence type="ECO:0000313" key="2">
    <source>
        <dbReference type="Proteomes" id="UP001353858"/>
    </source>
</evidence>
<accession>A0AAN7Q4Z7</accession>
<protein>
    <submittedName>
        <fullName evidence="1">Uncharacterized protein</fullName>
    </submittedName>
</protein>
<organism evidence="1 2">
    <name type="scientific">Aquatica leii</name>
    <dbReference type="NCBI Taxonomy" id="1421715"/>
    <lineage>
        <taxon>Eukaryota</taxon>
        <taxon>Metazoa</taxon>
        <taxon>Ecdysozoa</taxon>
        <taxon>Arthropoda</taxon>
        <taxon>Hexapoda</taxon>
        <taxon>Insecta</taxon>
        <taxon>Pterygota</taxon>
        <taxon>Neoptera</taxon>
        <taxon>Endopterygota</taxon>
        <taxon>Coleoptera</taxon>
        <taxon>Polyphaga</taxon>
        <taxon>Elateriformia</taxon>
        <taxon>Elateroidea</taxon>
        <taxon>Lampyridae</taxon>
        <taxon>Luciolinae</taxon>
        <taxon>Aquatica</taxon>
    </lineage>
</organism>